<sequence>MEEKGFHRDAEQLSIKWKNLKAEYYKCKRHNNVSGNNTATFSYFEEMQELLGTRPCTKSIGFDSSSCTQNAMEDEMSPSAIVINFADDYDNLPDNDGAQPSASSATSTSGPCSPADSNLSDTPSLRSKLHSRRPVKRPKGGIIFEQLKEIINEGIKRDQQDRVFLEKLLETQSKMLSDFSTNMVAVMKDLLQPKRRRRSSSNSETE</sequence>
<dbReference type="PANTHER" id="PTHR47595:SF1">
    <property type="entry name" value="MYB_SANT-LIKE DNA-BINDING DOMAIN-CONTAINING PROTEIN"/>
    <property type="match status" value="1"/>
</dbReference>
<feature type="region of interest" description="Disordered" evidence="1">
    <location>
        <begin position="92"/>
        <end position="137"/>
    </location>
</feature>
<reference evidence="3 4" key="1">
    <citation type="submission" date="2024-05" db="EMBL/GenBank/DDBJ databases">
        <title>Genetic variation in Jamaican populations of the coffee berry borer (Hypothenemus hampei).</title>
        <authorList>
            <person name="Errbii M."/>
            <person name="Myrie A."/>
        </authorList>
    </citation>
    <scope>NUCLEOTIDE SEQUENCE [LARGE SCALE GENOMIC DNA]</scope>
    <source>
        <strain evidence="3">JA-Hopewell-2020-01-JO</strain>
        <tissue evidence="3">Whole body</tissue>
    </source>
</reference>
<feature type="compositionally biased region" description="Basic residues" evidence="1">
    <location>
        <begin position="127"/>
        <end position="137"/>
    </location>
</feature>
<feature type="compositionally biased region" description="Polar residues" evidence="1">
    <location>
        <begin position="116"/>
        <end position="125"/>
    </location>
</feature>
<keyword evidence="4" id="KW-1185">Reference proteome</keyword>
<evidence type="ECO:0000313" key="3">
    <source>
        <dbReference type="EMBL" id="KAL1492525.1"/>
    </source>
</evidence>
<dbReference type="Proteomes" id="UP001566132">
    <property type="component" value="Unassembled WGS sequence"/>
</dbReference>
<accession>A0ABD1ED28</accession>
<evidence type="ECO:0000256" key="1">
    <source>
        <dbReference type="SAM" id="MobiDB-lite"/>
    </source>
</evidence>
<comment type="caution">
    <text evidence="3">The sequence shown here is derived from an EMBL/GenBank/DDBJ whole genome shotgun (WGS) entry which is preliminary data.</text>
</comment>
<gene>
    <name evidence="3" type="ORF">ABEB36_010766</name>
</gene>
<organism evidence="3 4">
    <name type="scientific">Hypothenemus hampei</name>
    <name type="common">Coffee berry borer</name>
    <dbReference type="NCBI Taxonomy" id="57062"/>
    <lineage>
        <taxon>Eukaryota</taxon>
        <taxon>Metazoa</taxon>
        <taxon>Ecdysozoa</taxon>
        <taxon>Arthropoda</taxon>
        <taxon>Hexapoda</taxon>
        <taxon>Insecta</taxon>
        <taxon>Pterygota</taxon>
        <taxon>Neoptera</taxon>
        <taxon>Endopterygota</taxon>
        <taxon>Coleoptera</taxon>
        <taxon>Polyphaga</taxon>
        <taxon>Cucujiformia</taxon>
        <taxon>Curculionidae</taxon>
        <taxon>Scolytinae</taxon>
        <taxon>Hypothenemus</taxon>
    </lineage>
</organism>
<evidence type="ECO:0000313" key="4">
    <source>
        <dbReference type="Proteomes" id="UP001566132"/>
    </source>
</evidence>
<feature type="domain" description="Myb/SANT-like DNA-binding" evidence="2">
    <location>
        <begin position="1"/>
        <end position="50"/>
    </location>
</feature>
<proteinExistence type="predicted"/>
<dbReference type="Pfam" id="PF13837">
    <property type="entry name" value="Myb_DNA-bind_4"/>
    <property type="match status" value="1"/>
</dbReference>
<dbReference type="PANTHER" id="PTHR47595">
    <property type="entry name" value="HEAT SHOCK 70 KDA PROTEIN 14"/>
    <property type="match status" value="1"/>
</dbReference>
<name>A0ABD1ED28_HYPHA</name>
<dbReference type="InterPro" id="IPR044822">
    <property type="entry name" value="Myb_DNA-bind_4"/>
</dbReference>
<feature type="compositionally biased region" description="Low complexity" evidence="1">
    <location>
        <begin position="100"/>
        <end position="115"/>
    </location>
</feature>
<dbReference type="AlphaFoldDB" id="A0ABD1ED28"/>
<dbReference type="EMBL" id="JBDJPC010000008">
    <property type="protein sequence ID" value="KAL1492525.1"/>
    <property type="molecule type" value="Genomic_DNA"/>
</dbReference>
<evidence type="ECO:0000259" key="2">
    <source>
        <dbReference type="Pfam" id="PF13837"/>
    </source>
</evidence>
<protein>
    <recommendedName>
        <fullName evidence="2">Myb/SANT-like DNA-binding domain-containing protein</fullName>
    </recommendedName>
</protein>